<evidence type="ECO:0000256" key="3">
    <source>
        <dbReference type="ARBA" id="ARBA00022670"/>
    </source>
</evidence>
<dbReference type="HAMAP" id="MF_00161">
    <property type="entry name" value="LspA"/>
    <property type="match status" value="1"/>
</dbReference>
<evidence type="ECO:0000313" key="12">
    <source>
        <dbReference type="Proteomes" id="UP000676169"/>
    </source>
</evidence>
<dbReference type="PANTHER" id="PTHR33695">
    <property type="entry name" value="LIPOPROTEIN SIGNAL PEPTIDASE"/>
    <property type="match status" value="1"/>
</dbReference>
<evidence type="ECO:0000256" key="5">
    <source>
        <dbReference type="ARBA" id="ARBA00022750"/>
    </source>
</evidence>
<evidence type="ECO:0000256" key="1">
    <source>
        <dbReference type="ARBA" id="ARBA00006139"/>
    </source>
</evidence>
<dbReference type="Pfam" id="PF01252">
    <property type="entry name" value="Peptidase_A8"/>
    <property type="match status" value="1"/>
</dbReference>
<feature type="active site" evidence="9">
    <location>
        <position position="147"/>
    </location>
</feature>
<comment type="pathway">
    <text evidence="9">Protein modification; lipoprotein biosynthesis (signal peptide cleavage).</text>
</comment>
<proteinExistence type="inferred from homology"/>
<dbReference type="KEGG" id="lamb:KBB96_18755"/>
<protein>
    <recommendedName>
        <fullName evidence="9">Lipoprotein signal peptidase</fullName>
        <ecNumber evidence="9">3.4.23.36</ecNumber>
    </recommendedName>
    <alternativeName>
        <fullName evidence="9">Prolipoprotein signal peptidase</fullName>
    </alternativeName>
    <alternativeName>
        <fullName evidence="9">Signal peptidase II</fullName>
        <shortName evidence="9">SPase II</shortName>
    </alternativeName>
</protein>
<sequence length="197" mass="22150">MPSLKKLLLFITLPLYILDQWSKWWIVLNFPAPVRDLEGNLHCYAEVKIPGFFSLSRVHNQGVAWGMGNGSDWAPIVFLFVPLIALTLIRVFWKKGLFNNLFSRIAVALLVSGILGNLTDRLTQGFFLEELKGAPFFHRLAAGYVVDFLDFTIPVVNYQWPSFNVADSCICVAATLLFISGLREEKAKERKKAAASA</sequence>
<keyword evidence="3 9" id="KW-0645">Protease</keyword>
<comment type="function">
    <text evidence="9">This protein specifically catalyzes the removal of signal peptides from prolipoproteins.</text>
</comment>
<evidence type="ECO:0000256" key="6">
    <source>
        <dbReference type="ARBA" id="ARBA00022801"/>
    </source>
</evidence>
<evidence type="ECO:0000256" key="9">
    <source>
        <dbReference type="HAMAP-Rule" id="MF_00161"/>
    </source>
</evidence>
<keyword evidence="5 9" id="KW-0064">Aspartyl protease</keyword>
<evidence type="ECO:0000256" key="2">
    <source>
        <dbReference type="ARBA" id="ARBA00022475"/>
    </source>
</evidence>
<dbReference type="EMBL" id="CP073100">
    <property type="protein sequence ID" value="QUE50888.1"/>
    <property type="molecule type" value="Genomic_DNA"/>
</dbReference>
<organism evidence="11 12">
    <name type="scientific">Luteolibacter ambystomatis</name>
    <dbReference type="NCBI Taxonomy" id="2824561"/>
    <lineage>
        <taxon>Bacteria</taxon>
        <taxon>Pseudomonadati</taxon>
        <taxon>Verrucomicrobiota</taxon>
        <taxon>Verrucomicrobiia</taxon>
        <taxon>Verrucomicrobiales</taxon>
        <taxon>Verrucomicrobiaceae</taxon>
        <taxon>Luteolibacter</taxon>
    </lineage>
</organism>
<dbReference type="GO" id="GO:0004190">
    <property type="term" value="F:aspartic-type endopeptidase activity"/>
    <property type="evidence" value="ECO:0007669"/>
    <property type="project" value="UniProtKB-UniRule"/>
</dbReference>
<dbReference type="PRINTS" id="PR00781">
    <property type="entry name" value="LIPOSIGPTASE"/>
</dbReference>
<reference evidence="11" key="1">
    <citation type="submission" date="2021-04" db="EMBL/GenBank/DDBJ databases">
        <title>Luteolibacter sp. 32A isolated from the skin of an Anderson's salamander (Ambystoma andersonii).</title>
        <authorList>
            <person name="Spergser J."/>
            <person name="Busse H.-J."/>
        </authorList>
    </citation>
    <scope>NUCLEOTIDE SEQUENCE</scope>
    <source>
        <strain evidence="11">32A</strain>
    </source>
</reference>
<comment type="similarity">
    <text evidence="1 9 10">Belongs to the peptidase A8 family.</text>
</comment>
<gene>
    <name evidence="9" type="primary">lspA</name>
    <name evidence="11" type="ORF">KBB96_18755</name>
</gene>
<feature type="transmembrane region" description="Helical" evidence="9">
    <location>
        <begin position="100"/>
        <end position="118"/>
    </location>
</feature>
<comment type="subcellular location">
    <subcellularLocation>
        <location evidence="9">Cell membrane</location>
        <topology evidence="9">Multi-pass membrane protein</topology>
    </subcellularLocation>
</comment>
<dbReference type="AlphaFoldDB" id="A0A975G8R6"/>
<keyword evidence="12" id="KW-1185">Reference proteome</keyword>
<dbReference type="EC" id="3.4.23.36" evidence="9"/>
<keyword evidence="2 9" id="KW-1003">Cell membrane</keyword>
<accession>A0A975G8R6</accession>
<feature type="transmembrane region" description="Helical" evidence="9">
    <location>
        <begin position="163"/>
        <end position="182"/>
    </location>
</feature>
<evidence type="ECO:0000256" key="8">
    <source>
        <dbReference type="ARBA" id="ARBA00023136"/>
    </source>
</evidence>
<comment type="caution">
    <text evidence="9">Lacks conserved residue(s) required for the propagation of feature annotation.</text>
</comment>
<dbReference type="InterPro" id="IPR001872">
    <property type="entry name" value="Peptidase_A8"/>
</dbReference>
<evidence type="ECO:0000313" key="11">
    <source>
        <dbReference type="EMBL" id="QUE50888.1"/>
    </source>
</evidence>
<feature type="transmembrane region" description="Helical" evidence="9">
    <location>
        <begin position="73"/>
        <end position="93"/>
    </location>
</feature>
<keyword evidence="8 9" id="KW-0472">Membrane</keyword>
<evidence type="ECO:0000256" key="4">
    <source>
        <dbReference type="ARBA" id="ARBA00022692"/>
    </source>
</evidence>
<keyword evidence="6 9" id="KW-0378">Hydrolase</keyword>
<feature type="active site" evidence="9">
    <location>
        <position position="167"/>
    </location>
</feature>
<dbReference type="RefSeq" id="WP_211631027.1">
    <property type="nucleotide sequence ID" value="NZ_CP073100.1"/>
</dbReference>
<name>A0A975G8R6_9BACT</name>
<evidence type="ECO:0000256" key="10">
    <source>
        <dbReference type="RuleBase" id="RU004181"/>
    </source>
</evidence>
<dbReference type="Proteomes" id="UP000676169">
    <property type="component" value="Chromosome"/>
</dbReference>
<evidence type="ECO:0000256" key="7">
    <source>
        <dbReference type="ARBA" id="ARBA00022989"/>
    </source>
</evidence>
<dbReference type="GO" id="GO:0006508">
    <property type="term" value="P:proteolysis"/>
    <property type="evidence" value="ECO:0007669"/>
    <property type="project" value="UniProtKB-KW"/>
</dbReference>
<keyword evidence="4 9" id="KW-0812">Transmembrane</keyword>
<comment type="catalytic activity">
    <reaction evidence="9">
        <text>Release of signal peptides from bacterial membrane prolipoproteins. Hydrolyzes -Xaa-Yaa-Zaa-|-(S,diacylglyceryl)Cys-, in which Xaa is hydrophobic (preferably Leu), and Yaa (Ala or Ser) and Zaa (Gly or Ala) have small, neutral side chains.</text>
        <dbReference type="EC" id="3.4.23.36"/>
    </reaction>
</comment>
<keyword evidence="7 9" id="KW-1133">Transmembrane helix</keyword>
<dbReference type="PANTHER" id="PTHR33695:SF1">
    <property type="entry name" value="LIPOPROTEIN SIGNAL PEPTIDASE"/>
    <property type="match status" value="1"/>
</dbReference>
<dbReference type="GO" id="GO:0005886">
    <property type="term" value="C:plasma membrane"/>
    <property type="evidence" value="ECO:0007669"/>
    <property type="project" value="UniProtKB-SubCell"/>
</dbReference>